<proteinExistence type="predicted"/>
<evidence type="ECO:0000313" key="3">
    <source>
        <dbReference type="Proteomes" id="UP000663929"/>
    </source>
</evidence>
<evidence type="ECO:0000259" key="1">
    <source>
        <dbReference type="Pfam" id="PF13356"/>
    </source>
</evidence>
<dbReference type="RefSeq" id="WP_237380611.1">
    <property type="nucleotide sequence ID" value="NZ_CP071793.1"/>
</dbReference>
<accession>A0A8A4TML0</accession>
<sequence length="167" mass="19147">MSDAATPGLFCKIGKQKSCFYLQKRIKGQKNPVTFFVGNLAYMGVDQARKNARALAAQCDQGRDPREENKNMVGFTVLDAWQKFYDIKKQVLRNSTLTVYRHLFNNHLSRWAKLDLEQVTANMMAQAVLESSDMTSLRSAMRLFNGIWELNRNVHLRYGVPMLPQSP</sequence>
<dbReference type="EMBL" id="CP071793">
    <property type="protein sequence ID" value="QTD50697.1"/>
    <property type="molecule type" value="Genomic_DNA"/>
</dbReference>
<gene>
    <name evidence="2" type="ORF">J3U87_34355</name>
</gene>
<dbReference type="Pfam" id="PF13356">
    <property type="entry name" value="Arm-DNA-bind_3"/>
    <property type="match status" value="1"/>
</dbReference>
<keyword evidence="3" id="KW-1185">Reference proteome</keyword>
<dbReference type="AlphaFoldDB" id="A0A8A4TML0"/>
<name>A0A8A4TML0_SULCO</name>
<reference evidence="2" key="1">
    <citation type="submission" date="2021-03" db="EMBL/GenBank/DDBJ databases">
        <title>Acanthopleuribacteraceae sp. M133.</title>
        <authorList>
            <person name="Wang G."/>
        </authorList>
    </citation>
    <scope>NUCLEOTIDE SEQUENCE</scope>
    <source>
        <strain evidence="2">M133</strain>
    </source>
</reference>
<dbReference type="GO" id="GO:0003677">
    <property type="term" value="F:DNA binding"/>
    <property type="evidence" value="ECO:0007669"/>
    <property type="project" value="UniProtKB-KW"/>
</dbReference>
<dbReference type="KEGG" id="scor:J3U87_34355"/>
<dbReference type="InterPro" id="IPR038488">
    <property type="entry name" value="Integrase_DNA-bd_sf"/>
</dbReference>
<evidence type="ECO:0000313" key="2">
    <source>
        <dbReference type="EMBL" id="QTD50697.1"/>
    </source>
</evidence>
<dbReference type="Gene3D" id="3.30.160.390">
    <property type="entry name" value="Integrase, DNA-binding domain"/>
    <property type="match status" value="1"/>
</dbReference>
<feature type="domain" description="Integrase DNA-binding" evidence="1">
    <location>
        <begin position="6"/>
        <end position="70"/>
    </location>
</feature>
<protein>
    <submittedName>
        <fullName evidence="2">Integrase arm-type DNA-binding domain-containing protein</fullName>
    </submittedName>
</protein>
<organism evidence="2 3">
    <name type="scientific">Sulfidibacter corallicola</name>
    <dbReference type="NCBI Taxonomy" id="2818388"/>
    <lineage>
        <taxon>Bacteria</taxon>
        <taxon>Pseudomonadati</taxon>
        <taxon>Acidobacteriota</taxon>
        <taxon>Holophagae</taxon>
        <taxon>Acanthopleuribacterales</taxon>
        <taxon>Acanthopleuribacteraceae</taxon>
        <taxon>Sulfidibacter</taxon>
    </lineage>
</organism>
<keyword evidence="2" id="KW-0238">DNA-binding</keyword>
<dbReference type="InterPro" id="IPR025166">
    <property type="entry name" value="Integrase_DNA_bind_dom"/>
</dbReference>
<dbReference type="Proteomes" id="UP000663929">
    <property type="component" value="Chromosome"/>
</dbReference>